<dbReference type="AlphaFoldDB" id="A0A348AFD9"/>
<dbReference type="Proteomes" id="UP000276437">
    <property type="component" value="Chromosome"/>
</dbReference>
<dbReference type="UniPathway" id="UPA00344"/>
<accession>A0A348AFD9</accession>
<dbReference type="SMART" id="SM00852">
    <property type="entry name" value="MoCF_biosynth"/>
    <property type="match status" value="1"/>
</dbReference>
<dbReference type="Gene3D" id="3.40.980.10">
    <property type="entry name" value="MoaB/Mog-like domain"/>
    <property type="match status" value="1"/>
</dbReference>
<dbReference type="GO" id="GO:0006777">
    <property type="term" value="P:Mo-molybdopterin cofactor biosynthetic process"/>
    <property type="evidence" value="ECO:0007669"/>
    <property type="project" value="UniProtKB-UniRule"/>
</dbReference>
<protein>
    <recommendedName>
        <fullName evidence="1">Molybdopterin molybdenumtransferase</fullName>
        <ecNumber evidence="1">2.10.1.1</ecNumber>
    </recommendedName>
</protein>
<dbReference type="PANTHER" id="PTHR10192:SF28">
    <property type="entry name" value="MOLYBDOPTERIN MOLYBDENUMTRANSFERASE"/>
    <property type="match status" value="1"/>
</dbReference>
<keyword evidence="1" id="KW-0500">Molybdenum</keyword>
<name>A0A348AFD9_9FIRM</name>
<dbReference type="GO" id="GO:0005829">
    <property type="term" value="C:cytosol"/>
    <property type="evidence" value="ECO:0007669"/>
    <property type="project" value="TreeGrafter"/>
</dbReference>
<evidence type="ECO:0000313" key="4">
    <source>
        <dbReference type="Proteomes" id="UP000276437"/>
    </source>
</evidence>
<reference evidence="3 4" key="1">
    <citation type="journal article" date="2018" name="Int. J. Syst. Evol. Microbiol.">
        <title>Methylomusa anaerophila gen. nov., sp. nov., an anaerobic methanol-utilizing bacterium isolated from a microbial fuel cell.</title>
        <authorList>
            <person name="Amano N."/>
            <person name="Yamamuro A."/>
            <person name="Miyahara M."/>
            <person name="Kouzuma A."/>
            <person name="Abe T."/>
            <person name="Watanabe K."/>
        </authorList>
    </citation>
    <scope>NUCLEOTIDE SEQUENCE [LARGE SCALE GENOMIC DNA]</scope>
    <source>
        <strain evidence="3 4">MMFC1</strain>
    </source>
</reference>
<organism evidence="3 4">
    <name type="scientific">Methylomusa anaerophila</name>
    <dbReference type="NCBI Taxonomy" id="1930071"/>
    <lineage>
        <taxon>Bacteria</taxon>
        <taxon>Bacillati</taxon>
        <taxon>Bacillota</taxon>
        <taxon>Negativicutes</taxon>
        <taxon>Selenomonadales</taxon>
        <taxon>Sporomusaceae</taxon>
        <taxon>Methylomusa</taxon>
    </lineage>
</organism>
<dbReference type="InterPro" id="IPR001453">
    <property type="entry name" value="MoaB/Mog_dom"/>
</dbReference>
<keyword evidence="1" id="KW-0479">Metal-binding</keyword>
<evidence type="ECO:0000313" key="3">
    <source>
        <dbReference type="EMBL" id="BBB89787.1"/>
    </source>
</evidence>
<dbReference type="GO" id="GO:0061599">
    <property type="term" value="F:molybdopterin molybdotransferase activity"/>
    <property type="evidence" value="ECO:0007669"/>
    <property type="project" value="UniProtKB-UniRule"/>
</dbReference>
<dbReference type="KEGG" id="mana:MAMMFC1_00421"/>
<dbReference type="Pfam" id="PF00994">
    <property type="entry name" value="MoCF_biosynth"/>
    <property type="match status" value="1"/>
</dbReference>
<keyword evidence="1" id="KW-0501">Molybdenum cofactor biosynthesis</keyword>
<keyword evidence="1" id="KW-0808">Transferase</keyword>
<evidence type="ECO:0000256" key="1">
    <source>
        <dbReference type="RuleBase" id="RU365090"/>
    </source>
</evidence>
<dbReference type="EC" id="2.10.1.1" evidence="1"/>
<dbReference type="EMBL" id="AP018449">
    <property type="protein sequence ID" value="BBB89787.1"/>
    <property type="molecule type" value="Genomic_DNA"/>
</dbReference>
<dbReference type="SUPFAM" id="SSF53218">
    <property type="entry name" value="Molybdenum cofactor biosynthesis proteins"/>
    <property type="match status" value="1"/>
</dbReference>
<proteinExistence type="inferred from homology"/>
<comment type="function">
    <text evidence="1">Catalyzes the insertion of molybdate into adenylated molybdopterin with the concomitant release of AMP.</text>
</comment>
<evidence type="ECO:0000259" key="2">
    <source>
        <dbReference type="SMART" id="SM00852"/>
    </source>
</evidence>
<comment type="catalytic activity">
    <reaction evidence="1">
        <text>adenylyl-molybdopterin + molybdate = Mo-molybdopterin + AMP + H(+)</text>
        <dbReference type="Rhea" id="RHEA:35047"/>
        <dbReference type="ChEBI" id="CHEBI:15378"/>
        <dbReference type="ChEBI" id="CHEBI:36264"/>
        <dbReference type="ChEBI" id="CHEBI:62727"/>
        <dbReference type="ChEBI" id="CHEBI:71302"/>
        <dbReference type="ChEBI" id="CHEBI:456215"/>
    </reaction>
</comment>
<sequence length="341" mass="36592">MSFKKVRVCDAVGMVLGHDMTKIVPGEYKGPLFRKGHIIRQEDIPHLLDIGKEHIYLLELGEGQVHEDEAARRIAGKVAGANTSITEPVEGRVDLVAKQGGLLKVNRAAVTRINSVDYIVLSTLHGNQPVKAGDILAGIKVVPLVVEDAVIRAAGAVADEYEDIISVKPLNSLKTAVIVTGNEVFFGRIQDKFGPVLAEKIKIYNAAFHGISSQPDDQAKITRAILNFVSAGVDVIVVTGGMSVDPDDVTPEAIRATGAEVVTYGTPVLPGAMFMLAYLGKVAILGLPGCGMFSKTTVFDLVFPRILAGERLTKQDFAGMGYGGLCLRCQECRYPYCPFGK</sequence>
<dbReference type="GO" id="GO:0046872">
    <property type="term" value="F:metal ion binding"/>
    <property type="evidence" value="ECO:0007669"/>
    <property type="project" value="UniProtKB-UniRule"/>
</dbReference>
<keyword evidence="1" id="KW-0460">Magnesium</keyword>
<feature type="domain" description="MoaB/Mog" evidence="2">
    <location>
        <begin position="176"/>
        <end position="308"/>
    </location>
</feature>
<dbReference type="CDD" id="cd03522">
    <property type="entry name" value="MoeA_like"/>
    <property type="match status" value="1"/>
</dbReference>
<dbReference type="PANTHER" id="PTHR10192">
    <property type="entry name" value="MOLYBDOPTERIN BIOSYNTHESIS PROTEIN"/>
    <property type="match status" value="1"/>
</dbReference>
<dbReference type="RefSeq" id="WP_197723894.1">
    <property type="nucleotide sequence ID" value="NZ_AP018449.1"/>
</dbReference>
<dbReference type="InterPro" id="IPR038987">
    <property type="entry name" value="MoeA-like"/>
</dbReference>
<keyword evidence="4" id="KW-1185">Reference proteome</keyword>
<comment type="similarity">
    <text evidence="1">Belongs to the MoeA family.</text>
</comment>
<gene>
    <name evidence="3" type="ORF">MAMMFC1_00421</name>
</gene>
<comment type="cofactor">
    <cofactor evidence="1">
        <name>Mg(2+)</name>
        <dbReference type="ChEBI" id="CHEBI:18420"/>
    </cofactor>
</comment>
<comment type="pathway">
    <text evidence="1">Cofactor biosynthesis; molybdopterin biosynthesis.</text>
</comment>
<dbReference type="InterPro" id="IPR036425">
    <property type="entry name" value="MoaB/Mog-like_dom_sf"/>
</dbReference>